<keyword evidence="3" id="KW-1185">Reference proteome</keyword>
<feature type="region of interest" description="Disordered" evidence="1">
    <location>
        <begin position="1"/>
        <end position="26"/>
    </location>
</feature>
<dbReference type="InParanoid" id="W4JTH3"/>
<evidence type="ECO:0000313" key="2">
    <source>
        <dbReference type="EMBL" id="ETW76823.1"/>
    </source>
</evidence>
<dbReference type="KEGG" id="hir:HETIRDRAFT_412026"/>
<accession>W4JTH3</accession>
<evidence type="ECO:0000313" key="3">
    <source>
        <dbReference type="Proteomes" id="UP000030671"/>
    </source>
</evidence>
<dbReference type="GeneID" id="20672989"/>
<dbReference type="AlphaFoldDB" id="W4JTH3"/>
<protein>
    <submittedName>
        <fullName evidence="2">Uncharacterized protein</fullName>
    </submittedName>
</protein>
<reference evidence="2 3" key="1">
    <citation type="journal article" date="2012" name="New Phytol.">
        <title>Insight into trade-off between wood decay and parasitism from the genome of a fungal forest pathogen.</title>
        <authorList>
            <person name="Olson A."/>
            <person name="Aerts A."/>
            <person name="Asiegbu F."/>
            <person name="Belbahri L."/>
            <person name="Bouzid O."/>
            <person name="Broberg A."/>
            <person name="Canback B."/>
            <person name="Coutinho P.M."/>
            <person name="Cullen D."/>
            <person name="Dalman K."/>
            <person name="Deflorio G."/>
            <person name="van Diepen L.T."/>
            <person name="Dunand C."/>
            <person name="Duplessis S."/>
            <person name="Durling M."/>
            <person name="Gonthier P."/>
            <person name="Grimwood J."/>
            <person name="Fossdal C.G."/>
            <person name="Hansson D."/>
            <person name="Henrissat B."/>
            <person name="Hietala A."/>
            <person name="Himmelstrand K."/>
            <person name="Hoffmeister D."/>
            <person name="Hogberg N."/>
            <person name="James T.Y."/>
            <person name="Karlsson M."/>
            <person name="Kohler A."/>
            <person name="Kues U."/>
            <person name="Lee Y.H."/>
            <person name="Lin Y.C."/>
            <person name="Lind M."/>
            <person name="Lindquist E."/>
            <person name="Lombard V."/>
            <person name="Lucas S."/>
            <person name="Lunden K."/>
            <person name="Morin E."/>
            <person name="Murat C."/>
            <person name="Park J."/>
            <person name="Raffaello T."/>
            <person name="Rouze P."/>
            <person name="Salamov A."/>
            <person name="Schmutz J."/>
            <person name="Solheim H."/>
            <person name="Stahlberg J."/>
            <person name="Velez H."/>
            <person name="de Vries R.P."/>
            <person name="Wiebenga A."/>
            <person name="Woodward S."/>
            <person name="Yakovlev I."/>
            <person name="Garbelotto M."/>
            <person name="Martin F."/>
            <person name="Grigoriev I.V."/>
            <person name="Stenlid J."/>
        </authorList>
    </citation>
    <scope>NUCLEOTIDE SEQUENCE [LARGE SCALE GENOMIC DNA]</scope>
    <source>
        <strain evidence="2 3">TC 32-1</strain>
    </source>
</reference>
<evidence type="ECO:0000256" key="1">
    <source>
        <dbReference type="SAM" id="MobiDB-lite"/>
    </source>
</evidence>
<gene>
    <name evidence="2" type="ORF">HETIRDRAFT_412026</name>
</gene>
<name>W4JTH3_HETIT</name>
<organism evidence="2 3">
    <name type="scientific">Heterobasidion irregulare (strain TC 32-1)</name>
    <dbReference type="NCBI Taxonomy" id="747525"/>
    <lineage>
        <taxon>Eukaryota</taxon>
        <taxon>Fungi</taxon>
        <taxon>Dikarya</taxon>
        <taxon>Basidiomycota</taxon>
        <taxon>Agaricomycotina</taxon>
        <taxon>Agaricomycetes</taxon>
        <taxon>Russulales</taxon>
        <taxon>Bondarzewiaceae</taxon>
        <taxon>Heterobasidion</taxon>
        <taxon>Heterobasidion annosum species complex</taxon>
    </lineage>
</organism>
<dbReference type="EMBL" id="KI925464">
    <property type="protein sequence ID" value="ETW76823.1"/>
    <property type="molecule type" value="Genomic_DNA"/>
</dbReference>
<dbReference type="RefSeq" id="XP_009551692.1">
    <property type="nucleotide sequence ID" value="XM_009553397.1"/>
</dbReference>
<sequence length="53" mass="5659">MAMRTPKANLRQYGAKERSVMSSGVGRRASANLGALGRSRRGATTSYPAMVMV</sequence>
<proteinExistence type="predicted"/>
<dbReference type="Proteomes" id="UP000030671">
    <property type="component" value="Unassembled WGS sequence"/>
</dbReference>
<dbReference type="HOGENOM" id="CLU_3068962_0_0_1"/>